<dbReference type="AlphaFoldDB" id="A0A2N3XX57"/>
<proteinExistence type="predicted"/>
<feature type="region of interest" description="Disordered" evidence="1">
    <location>
        <begin position="1"/>
        <end position="45"/>
    </location>
</feature>
<dbReference type="Proteomes" id="UP000233786">
    <property type="component" value="Unassembled WGS sequence"/>
</dbReference>
<keyword evidence="3" id="KW-1185">Reference proteome</keyword>
<organism evidence="2 3">
    <name type="scientific">Saccharopolyspora spinosa</name>
    <dbReference type="NCBI Taxonomy" id="60894"/>
    <lineage>
        <taxon>Bacteria</taxon>
        <taxon>Bacillati</taxon>
        <taxon>Actinomycetota</taxon>
        <taxon>Actinomycetes</taxon>
        <taxon>Pseudonocardiales</taxon>
        <taxon>Pseudonocardiaceae</taxon>
        <taxon>Saccharopolyspora</taxon>
    </lineage>
</organism>
<name>A0A2N3XX57_SACSN</name>
<sequence length="78" mass="7385">MAFGLSGSSNRGAASGSQVRPTGFGLRSATGDGSGTKDDIFLGNGLTNGATGGGSNFGGAVLQAPIANIRPGNAATTA</sequence>
<reference evidence="2" key="1">
    <citation type="submission" date="2017-12" db="EMBL/GenBank/DDBJ databases">
        <title>Sequencing the genomes of 1000 Actinobacteria strains.</title>
        <authorList>
            <person name="Klenk H.-P."/>
        </authorList>
    </citation>
    <scope>NUCLEOTIDE SEQUENCE [LARGE SCALE GENOMIC DNA]</scope>
    <source>
        <strain evidence="2">DSM 44228</strain>
    </source>
</reference>
<evidence type="ECO:0000313" key="3">
    <source>
        <dbReference type="Proteomes" id="UP000233786"/>
    </source>
</evidence>
<feature type="compositionally biased region" description="Low complexity" evidence="1">
    <location>
        <begin position="1"/>
        <end position="17"/>
    </location>
</feature>
<dbReference type="EMBL" id="PJNB01000001">
    <property type="protein sequence ID" value="PKW15244.1"/>
    <property type="molecule type" value="Genomic_DNA"/>
</dbReference>
<dbReference type="STRING" id="994479.GCA_000194155_02505"/>
<comment type="caution">
    <text evidence="2">The sequence shown here is derived from an EMBL/GenBank/DDBJ whole genome shotgun (WGS) entry which is preliminary data.</text>
</comment>
<protein>
    <submittedName>
        <fullName evidence="2">Uncharacterized protein</fullName>
    </submittedName>
</protein>
<accession>A0A2N3XX57</accession>
<gene>
    <name evidence="2" type="ORF">A8926_2936</name>
</gene>
<evidence type="ECO:0000256" key="1">
    <source>
        <dbReference type="SAM" id="MobiDB-lite"/>
    </source>
</evidence>
<evidence type="ECO:0000313" key="2">
    <source>
        <dbReference type="EMBL" id="PKW15244.1"/>
    </source>
</evidence>